<evidence type="ECO:0000256" key="3">
    <source>
        <dbReference type="ARBA" id="ARBA00023163"/>
    </source>
</evidence>
<dbReference type="AlphaFoldDB" id="A0A4Q2JN64"/>
<dbReference type="SMART" id="SM00866">
    <property type="entry name" value="UTRA"/>
    <property type="match status" value="1"/>
</dbReference>
<evidence type="ECO:0000259" key="4">
    <source>
        <dbReference type="PROSITE" id="PS50949"/>
    </source>
</evidence>
<dbReference type="InterPro" id="IPR036388">
    <property type="entry name" value="WH-like_DNA-bd_sf"/>
</dbReference>
<dbReference type="Gene3D" id="1.10.10.10">
    <property type="entry name" value="Winged helix-like DNA-binding domain superfamily/Winged helix DNA-binding domain"/>
    <property type="match status" value="1"/>
</dbReference>
<dbReference type="Pfam" id="PF00392">
    <property type="entry name" value="GntR"/>
    <property type="match status" value="1"/>
</dbReference>
<accession>A0A4Q2JN64</accession>
<dbReference type="SUPFAM" id="SSF64288">
    <property type="entry name" value="Chorismate lyase-like"/>
    <property type="match status" value="1"/>
</dbReference>
<dbReference type="InterPro" id="IPR036390">
    <property type="entry name" value="WH_DNA-bd_sf"/>
</dbReference>
<dbReference type="EMBL" id="SDPO01000003">
    <property type="protein sequence ID" value="RXZ47378.1"/>
    <property type="molecule type" value="Genomic_DNA"/>
</dbReference>
<evidence type="ECO:0000256" key="1">
    <source>
        <dbReference type="ARBA" id="ARBA00023015"/>
    </source>
</evidence>
<dbReference type="SUPFAM" id="SSF46785">
    <property type="entry name" value="Winged helix' DNA-binding domain"/>
    <property type="match status" value="1"/>
</dbReference>
<sequence length="328" mass="36214">MLCVFRCPNVGSRRQRATAAWLPEGEPQAAAPCPLFEQVPPWVHDGSSRRRGPAMRRHGDSAIRRSRCVDFTCSSPGRARLHRMPETRFRQIAELLAAEFAELPPGTKVAGEHEIAERFGVGRAAARAAMQELQRRMLVRRIKGGGTYTAKRIDYIISADRAPSWSRTVREAGAVPRSIVLSCEPLKMPIDVASHLGRPAGESAYRLRRRSFTDDLPASWGDEWVPFDVLPQLPTAIRHETSLHEILRQMAAASPERASSRASIEVAGDDVADGLECATGDPVWLVESVNRDGVTGRLLCFTRRWIRADAMRVVFELGGHVPPEGASA</sequence>
<evidence type="ECO:0000313" key="5">
    <source>
        <dbReference type="EMBL" id="RXZ47378.1"/>
    </source>
</evidence>
<gene>
    <name evidence="5" type="ORF">ESP57_12430</name>
</gene>
<dbReference type="GO" id="GO:0003677">
    <property type="term" value="F:DNA binding"/>
    <property type="evidence" value="ECO:0007669"/>
    <property type="project" value="UniProtKB-KW"/>
</dbReference>
<proteinExistence type="predicted"/>
<feature type="domain" description="HTH gntR-type" evidence="4">
    <location>
        <begin position="82"/>
        <end position="152"/>
    </location>
</feature>
<dbReference type="PROSITE" id="PS50949">
    <property type="entry name" value="HTH_GNTR"/>
    <property type="match status" value="1"/>
</dbReference>
<comment type="caution">
    <text evidence="5">The sequence shown here is derived from an EMBL/GenBank/DDBJ whole genome shotgun (WGS) entry which is preliminary data.</text>
</comment>
<dbReference type="OrthoDB" id="3252280at2"/>
<dbReference type="Gene3D" id="3.40.1410.10">
    <property type="entry name" value="Chorismate lyase-like"/>
    <property type="match status" value="1"/>
</dbReference>
<keyword evidence="6" id="KW-1185">Reference proteome</keyword>
<dbReference type="SMART" id="SM00345">
    <property type="entry name" value="HTH_GNTR"/>
    <property type="match status" value="1"/>
</dbReference>
<dbReference type="GO" id="GO:0003700">
    <property type="term" value="F:DNA-binding transcription factor activity"/>
    <property type="evidence" value="ECO:0007669"/>
    <property type="project" value="InterPro"/>
</dbReference>
<dbReference type="InterPro" id="IPR028978">
    <property type="entry name" value="Chorismate_lyase_/UTRA_dom_sf"/>
</dbReference>
<dbReference type="InterPro" id="IPR050679">
    <property type="entry name" value="Bact_HTH_transcr_reg"/>
</dbReference>
<evidence type="ECO:0000313" key="6">
    <source>
        <dbReference type="Proteomes" id="UP000292935"/>
    </source>
</evidence>
<dbReference type="PANTHER" id="PTHR44846">
    <property type="entry name" value="MANNOSYL-D-GLYCERATE TRANSPORT/METABOLISM SYSTEM REPRESSOR MNGR-RELATED"/>
    <property type="match status" value="1"/>
</dbReference>
<keyword evidence="1" id="KW-0805">Transcription regulation</keyword>
<reference evidence="5 6" key="1">
    <citation type="submission" date="2019-01" db="EMBL/GenBank/DDBJ databases">
        <authorList>
            <person name="Li J."/>
        </authorList>
    </citation>
    <scope>NUCLEOTIDE SEQUENCE [LARGE SCALE GENOMIC DNA]</scope>
    <source>
        <strain evidence="5 6">CCUG 35506</strain>
    </source>
</reference>
<keyword evidence="2" id="KW-0238">DNA-binding</keyword>
<dbReference type="PANTHER" id="PTHR44846:SF17">
    <property type="entry name" value="GNTR-FAMILY TRANSCRIPTIONAL REGULATOR"/>
    <property type="match status" value="1"/>
</dbReference>
<keyword evidence="3" id="KW-0804">Transcription</keyword>
<dbReference type="Pfam" id="PF07702">
    <property type="entry name" value="UTRA"/>
    <property type="match status" value="1"/>
</dbReference>
<dbReference type="InterPro" id="IPR000524">
    <property type="entry name" value="Tscrpt_reg_HTH_GntR"/>
</dbReference>
<dbReference type="Proteomes" id="UP000292935">
    <property type="component" value="Unassembled WGS sequence"/>
</dbReference>
<protein>
    <submittedName>
        <fullName evidence="5">GntR family transcriptional regulator</fullName>
    </submittedName>
</protein>
<organism evidence="5 6">
    <name type="scientific">Agromyces fucosus</name>
    <dbReference type="NCBI Taxonomy" id="41985"/>
    <lineage>
        <taxon>Bacteria</taxon>
        <taxon>Bacillati</taxon>
        <taxon>Actinomycetota</taxon>
        <taxon>Actinomycetes</taxon>
        <taxon>Micrococcales</taxon>
        <taxon>Microbacteriaceae</taxon>
        <taxon>Agromyces</taxon>
    </lineage>
</organism>
<evidence type="ECO:0000256" key="2">
    <source>
        <dbReference type="ARBA" id="ARBA00023125"/>
    </source>
</evidence>
<name>A0A4Q2JN64_9MICO</name>
<dbReference type="InterPro" id="IPR011663">
    <property type="entry name" value="UTRA"/>
</dbReference>
<dbReference type="GO" id="GO:0045892">
    <property type="term" value="P:negative regulation of DNA-templated transcription"/>
    <property type="evidence" value="ECO:0007669"/>
    <property type="project" value="TreeGrafter"/>
</dbReference>